<keyword evidence="14" id="KW-1185">Reference proteome</keyword>
<dbReference type="EMBL" id="JAEDAJ010000001">
    <property type="protein sequence ID" value="MBK0330171.1"/>
    <property type="molecule type" value="Genomic_DNA"/>
</dbReference>
<dbReference type="InterPro" id="IPR041714">
    <property type="entry name" value="VKOR_Actinobacteria"/>
</dbReference>
<feature type="transmembrane region" description="Helical" evidence="11">
    <location>
        <begin position="44"/>
        <end position="66"/>
    </location>
</feature>
<evidence type="ECO:0000256" key="11">
    <source>
        <dbReference type="SAM" id="Phobius"/>
    </source>
</evidence>
<dbReference type="SMART" id="SM00756">
    <property type="entry name" value="VKc"/>
    <property type="match status" value="1"/>
</dbReference>
<keyword evidence="7 11" id="KW-0472">Membrane</keyword>
<sequence length="233" mass="25134">MNARSRSENTHRGAAPQDDEAALRAEVEAELAAERASRRRAPDLLVGIVLLIGGALGWIAALALFMDKIFLSANPDAQLGCDINPFISCGTVMMTWQASALGIPNMAIGLGGFAIMGAIGSLLVSRAAVPRWFRWATLGGMVFAFAMVHFLAISAIFVIHALCPWCLVVWVVTAPMFFAVLAHTVETGTLAVRGVLAALLRRWVVLTLLWYALVAVVIVIAFWPQWMATFGLN</sequence>
<evidence type="ECO:0000256" key="3">
    <source>
        <dbReference type="ARBA" id="ARBA00022692"/>
    </source>
</evidence>
<keyword evidence="6" id="KW-0560">Oxidoreductase</keyword>
<evidence type="ECO:0000259" key="12">
    <source>
        <dbReference type="SMART" id="SM00756"/>
    </source>
</evidence>
<dbReference type="InterPro" id="IPR012932">
    <property type="entry name" value="VKOR"/>
</dbReference>
<feature type="transmembrane region" description="Helical" evidence="11">
    <location>
        <begin position="167"/>
        <end position="191"/>
    </location>
</feature>
<gene>
    <name evidence="13" type="ORF">I8D64_01970</name>
</gene>
<feature type="transmembrane region" description="Helical" evidence="11">
    <location>
        <begin position="103"/>
        <end position="124"/>
    </location>
</feature>
<protein>
    <submittedName>
        <fullName evidence="13">Vitamin K epoxide reductase family protein</fullName>
    </submittedName>
</protein>
<proteinExistence type="inferred from homology"/>
<evidence type="ECO:0000256" key="8">
    <source>
        <dbReference type="ARBA" id="ARBA00023157"/>
    </source>
</evidence>
<organism evidence="13 14">
    <name type="scientific">Brachybacterium halotolerans</name>
    <dbReference type="NCBI Taxonomy" id="2795215"/>
    <lineage>
        <taxon>Bacteria</taxon>
        <taxon>Bacillati</taxon>
        <taxon>Actinomycetota</taxon>
        <taxon>Actinomycetes</taxon>
        <taxon>Micrococcales</taxon>
        <taxon>Dermabacteraceae</taxon>
        <taxon>Brachybacterium</taxon>
    </lineage>
</organism>
<evidence type="ECO:0000256" key="2">
    <source>
        <dbReference type="ARBA" id="ARBA00006214"/>
    </source>
</evidence>
<evidence type="ECO:0000256" key="10">
    <source>
        <dbReference type="SAM" id="MobiDB-lite"/>
    </source>
</evidence>
<dbReference type="Pfam" id="PF07884">
    <property type="entry name" value="VKOR"/>
    <property type="match status" value="1"/>
</dbReference>
<comment type="similarity">
    <text evidence="2">Belongs to the VKOR family.</text>
</comment>
<dbReference type="RefSeq" id="WP_200500820.1">
    <property type="nucleotide sequence ID" value="NZ_JAEDAJ010000001.1"/>
</dbReference>
<keyword evidence="4" id="KW-0874">Quinone</keyword>
<dbReference type="InterPro" id="IPR038354">
    <property type="entry name" value="VKOR_sf"/>
</dbReference>
<feature type="compositionally biased region" description="Basic and acidic residues" evidence="10">
    <location>
        <begin position="1"/>
        <end position="11"/>
    </location>
</feature>
<evidence type="ECO:0000313" key="13">
    <source>
        <dbReference type="EMBL" id="MBK0330171.1"/>
    </source>
</evidence>
<keyword evidence="5 11" id="KW-1133">Transmembrane helix</keyword>
<reference evidence="13 14" key="1">
    <citation type="submission" date="2020-12" db="EMBL/GenBank/DDBJ databases">
        <title>Brachybacterium sp. MASK1Z-5, whole genome shotgun sequence.</title>
        <authorList>
            <person name="Tuo L."/>
        </authorList>
    </citation>
    <scope>NUCLEOTIDE SEQUENCE [LARGE SCALE GENOMIC DNA]</scope>
    <source>
        <strain evidence="13 14">MASK1Z-5</strain>
    </source>
</reference>
<keyword evidence="9" id="KW-0676">Redox-active center</keyword>
<evidence type="ECO:0000313" key="14">
    <source>
        <dbReference type="Proteomes" id="UP000612352"/>
    </source>
</evidence>
<comment type="caution">
    <text evidence="13">The sequence shown here is derived from an EMBL/GenBank/DDBJ whole genome shotgun (WGS) entry which is preliminary data.</text>
</comment>
<dbReference type="CDD" id="cd12922">
    <property type="entry name" value="VKOR_5"/>
    <property type="match status" value="1"/>
</dbReference>
<dbReference type="Proteomes" id="UP000612352">
    <property type="component" value="Unassembled WGS sequence"/>
</dbReference>
<feature type="domain" description="Vitamin K epoxide reductase" evidence="12">
    <location>
        <begin position="43"/>
        <end position="184"/>
    </location>
</feature>
<dbReference type="Gene3D" id="1.20.1440.130">
    <property type="entry name" value="VKOR domain"/>
    <property type="match status" value="1"/>
</dbReference>
<evidence type="ECO:0000256" key="4">
    <source>
        <dbReference type="ARBA" id="ARBA00022719"/>
    </source>
</evidence>
<feature type="region of interest" description="Disordered" evidence="10">
    <location>
        <begin position="1"/>
        <end position="21"/>
    </location>
</feature>
<keyword evidence="8" id="KW-1015">Disulfide bond</keyword>
<accession>A0ABS1B6B8</accession>
<evidence type="ECO:0000256" key="5">
    <source>
        <dbReference type="ARBA" id="ARBA00022989"/>
    </source>
</evidence>
<evidence type="ECO:0000256" key="6">
    <source>
        <dbReference type="ARBA" id="ARBA00023002"/>
    </source>
</evidence>
<name>A0ABS1B6B8_9MICO</name>
<keyword evidence="3 11" id="KW-0812">Transmembrane</keyword>
<evidence type="ECO:0000256" key="9">
    <source>
        <dbReference type="ARBA" id="ARBA00023284"/>
    </source>
</evidence>
<evidence type="ECO:0000256" key="7">
    <source>
        <dbReference type="ARBA" id="ARBA00023136"/>
    </source>
</evidence>
<evidence type="ECO:0000256" key="1">
    <source>
        <dbReference type="ARBA" id="ARBA00004141"/>
    </source>
</evidence>
<feature type="transmembrane region" description="Helical" evidence="11">
    <location>
        <begin position="203"/>
        <end position="223"/>
    </location>
</feature>
<feature type="transmembrane region" description="Helical" evidence="11">
    <location>
        <begin position="136"/>
        <end position="161"/>
    </location>
</feature>
<comment type="subcellular location">
    <subcellularLocation>
        <location evidence="1">Membrane</location>
        <topology evidence="1">Multi-pass membrane protein</topology>
    </subcellularLocation>
</comment>